<dbReference type="AlphaFoldDB" id="A0A5R2AT39"/>
<evidence type="ECO:0000313" key="1">
    <source>
        <dbReference type="EMBL" id="TGJ99896.1"/>
    </source>
</evidence>
<comment type="caution">
    <text evidence="1">The sequence shown here is derived from an EMBL/GenBank/DDBJ whole genome shotgun (WGS) entry which is preliminary data.</text>
</comment>
<proteinExistence type="predicted"/>
<dbReference type="RefSeq" id="WP_135698402.1">
    <property type="nucleotide sequence ID" value="NZ_RQER01000008.1"/>
</dbReference>
<accession>A0A5R2AT39</accession>
<gene>
    <name evidence="1" type="ORF">EHO57_14150</name>
</gene>
<dbReference type="Proteomes" id="UP000297946">
    <property type="component" value="Unassembled WGS sequence"/>
</dbReference>
<sequence>MVSKRITEKVKEAATPESKTASKYSSKLFRRDNRLEMAIQGIFALTDAGISINAELLRHIVRDHYKYFVQFEDSITLTIEGYRRYALEIESLLNDKKEPLAAWERDDWEVELREIREWLSLLRKAERKKNARNSRQGNVNEPEG</sequence>
<name>A0A5R2AT39_9LEPT</name>
<organism evidence="1 2">
    <name type="scientific">Leptospira langatensis</name>
    <dbReference type="NCBI Taxonomy" id="2484983"/>
    <lineage>
        <taxon>Bacteria</taxon>
        <taxon>Pseudomonadati</taxon>
        <taxon>Spirochaetota</taxon>
        <taxon>Spirochaetia</taxon>
        <taxon>Leptospirales</taxon>
        <taxon>Leptospiraceae</taxon>
        <taxon>Leptospira</taxon>
    </lineage>
</organism>
<evidence type="ECO:0000313" key="2">
    <source>
        <dbReference type="Proteomes" id="UP000297946"/>
    </source>
</evidence>
<reference evidence="1 2" key="1">
    <citation type="journal article" date="2019" name="PLoS Negl. Trop. Dis.">
        <title>Revisiting the worldwide diversity of Leptospira species in the environment.</title>
        <authorList>
            <person name="Vincent A.T."/>
            <person name="Schiettekatte O."/>
            <person name="Bourhy P."/>
            <person name="Veyrier F.J."/>
            <person name="Picardeau M."/>
        </authorList>
    </citation>
    <scope>NUCLEOTIDE SEQUENCE [LARGE SCALE GENOMIC DNA]</scope>
    <source>
        <strain evidence="1 2">SSW18</strain>
    </source>
</reference>
<protein>
    <submittedName>
        <fullName evidence="1">Uncharacterized protein</fullName>
    </submittedName>
</protein>
<dbReference type="EMBL" id="RQER01000008">
    <property type="protein sequence ID" value="TGJ99896.1"/>
    <property type="molecule type" value="Genomic_DNA"/>
</dbReference>